<evidence type="ECO:0008006" key="5">
    <source>
        <dbReference type="Google" id="ProtNLM"/>
    </source>
</evidence>
<reference evidence="3" key="1">
    <citation type="submission" date="2013-04" db="UniProtKB">
        <authorList>
            <consortium name="EnsemblPlants"/>
        </authorList>
    </citation>
    <scope>IDENTIFICATION</scope>
</reference>
<protein>
    <recommendedName>
        <fullName evidence="5">Secreted protein</fullName>
    </recommendedName>
</protein>
<evidence type="ECO:0000313" key="4">
    <source>
        <dbReference type="Proteomes" id="UP000006038"/>
    </source>
</evidence>
<accession>J3LIE0</accession>
<feature type="region of interest" description="Disordered" evidence="1">
    <location>
        <begin position="38"/>
        <end position="72"/>
    </location>
</feature>
<feature type="compositionally biased region" description="Basic residues" evidence="1">
    <location>
        <begin position="57"/>
        <end position="72"/>
    </location>
</feature>
<name>J3LIE0_ORYBR</name>
<feature type="chain" id="PRO_5003772658" description="Secreted protein" evidence="2">
    <location>
        <begin position="17"/>
        <end position="72"/>
    </location>
</feature>
<evidence type="ECO:0000313" key="3">
    <source>
        <dbReference type="EnsemblPlants" id="OB02G44070.1"/>
    </source>
</evidence>
<dbReference type="EnsemblPlants" id="OB02G44070.1">
    <property type="protein sequence ID" value="OB02G44070.1"/>
    <property type="gene ID" value="OB02G44070"/>
</dbReference>
<dbReference type="Gramene" id="OB02G44070.1">
    <property type="protein sequence ID" value="OB02G44070.1"/>
    <property type="gene ID" value="OB02G44070"/>
</dbReference>
<evidence type="ECO:0000256" key="2">
    <source>
        <dbReference type="SAM" id="SignalP"/>
    </source>
</evidence>
<dbReference type="HOGENOM" id="CLU_2729759_0_0_1"/>
<dbReference type="Proteomes" id="UP000006038">
    <property type="component" value="Unassembled WGS sequence"/>
</dbReference>
<sequence>MFFHLPIVAFTACVQALNLQQKSNKSSCYWVRSAASSAKQLGRKQTENRSQHASANAKRHQMTSHLPRRRAS</sequence>
<organism evidence="3">
    <name type="scientific">Oryza brachyantha</name>
    <name type="common">malo sina</name>
    <dbReference type="NCBI Taxonomy" id="4533"/>
    <lineage>
        <taxon>Eukaryota</taxon>
        <taxon>Viridiplantae</taxon>
        <taxon>Streptophyta</taxon>
        <taxon>Embryophyta</taxon>
        <taxon>Tracheophyta</taxon>
        <taxon>Spermatophyta</taxon>
        <taxon>Magnoliopsida</taxon>
        <taxon>Liliopsida</taxon>
        <taxon>Poales</taxon>
        <taxon>Poaceae</taxon>
        <taxon>BOP clade</taxon>
        <taxon>Oryzoideae</taxon>
        <taxon>Oryzeae</taxon>
        <taxon>Oryzinae</taxon>
        <taxon>Oryza</taxon>
    </lineage>
</organism>
<keyword evidence="4" id="KW-1185">Reference proteome</keyword>
<keyword evidence="2" id="KW-0732">Signal</keyword>
<proteinExistence type="predicted"/>
<dbReference type="AlphaFoldDB" id="J3LIE0"/>
<feature type="signal peptide" evidence="2">
    <location>
        <begin position="1"/>
        <end position="16"/>
    </location>
</feature>
<evidence type="ECO:0000256" key="1">
    <source>
        <dbReference type="SAM" id="MobiDB-lite"/>
    </source>
</evidence>